<comment type="caution">
    <text evidence="1">The sequence shown here is derived from an EMBL/GenBank/DDBJ whole genome shotgun (WGS) entry which is preliminary data.</text>
</comment>
<name>A0AAJ1YEA2_SERFO</name>
<proteinExistence type="predicted"/>
<dbReference type="Proteomes" id="UP001224622">
    <property type="component" value="Unassembled WGS sequence"/>
</dbReference>
<dbReference type="AlphaFoldDB" id="A0AAJ1YEA2"/>
<sequence length="74" mass="8495">MLNSIDRITWRNGYRLNGMPVALEDIEPIFEGRRVAAQSVWEQYEQSKAALQNLKLTPEQYQDACRQIAEALGV</sequence>
<organism evidence="1 2">
    <name type="scientific">Serratia fonticola</name>
    <dbReference type="NCBI Taxonomy" id="47917"/>
    <lineage>
        <taxon>Bacteria</taxon>
        <taxon>Pseudomonadati</taxon>
        <taxon>Pseudomonadota</taxon>
        <taxon>Gammaproteobacteria</taxon>
        <taxon>Enterobacterales</taxon>
        <taxon>Yersiniaceae</taxon>
        <taxon>Serratia</taxon>
    </lineage>
</organism>
<accession>A0AAJ1YEA2</accession>
<protein>
    <submittedName>
        <fullName evidence="1">Uncharacterized protein</fullName>
    </submittedName>
</protein>
<dbReference type="RefSeq" id="WP_261282125.1">
    <property type="nucleotide sequence ID" value="NZ_CAMKRK010000006.1"/>
</dbReference>
<gene>
    <name evidence="1" type="ORF">RDT67_20280</name>
</gene>
<reference evidence="1" key="1">
    <citation type="submission" date="2023-08" db="EMBL/GenBank/DDBJ databases">
        <title>The Comparative Genomic Analysis of Yersiniaceae from Polar Regions.</title>
        <authorList>
            <person name="Goncharov A."/>
            <person name="Aslanov B."/>
            <person name="Kolodzhieva V."/>
            <person name="Azarov D."/>
            <person name="Mochov A."/>
            <person name="Lebedeva E."/>
        </authorList>
    </citation>
    <scope>NUCLEOTIDE SEQUENCE</scope>
    <source>
        <strain evidence="1">Vf</strain>
    </source>
</reference>
<evidence type="ECO:0000313" key="1">
    <source>
        <dbReference type="EMBL" id="MDQ9128760.1"/>
    </source>
</evidence>
<dbReference type="EMBL" id="JAVIGA010000026">
    <property type="protein sequence ID" value="MDQ9128760.1"/>
    <property type="molecule type" value="Genomic_DNA"/>
</dbReference>
<evidence type="ECO:0000313" key="2">
    <source>
        <dbReference type="Proteomes" id="UP001224622"/>
    </source>
</evidence>